<evidence type="ECO:0000256" key="7">
    <source>
        <dbReference type="SAM" id="Phobius"/>
    </source>
</evidence>
<dbReference type="EMBL" id="LBUP01000003">
    <property type="protein sequence ID" value="KKQ66810.1"/>
    <property type="molecule type" value="Genomic_DNA"/>
</dbReference>
<evidence type="ECO:0008006" key="10">
    <source>
        <dbReference type="Google" id="ProtNLM"/>
    </source>
</evidence>
<dbReference type="PANTHER" id="PTHR33452:SF1">
    <property type="entry name" value="INNER MEMBRANE PROTEIN YPHA-RELATED"/>
    <property type="match status" value="1"/>
</dbReference>
<protein>
    <recommendedName>
        <fullName evidence="10">DoxX family protein</fullName>
    </recommendedName>
</protein>
<comment type="caution">
    <text evidence="8">The sequence shown here is derived from an EMBL/GenBank/DDBJ whole genome shotgun (WGS) entry which is preliminary data.</text>
</comment>
<evidence type="ECO:0000313" key="8">
    <source>
        <dbReference type="EMBL" id="KKQ66810.1"/>
    </source>
</evidence>
<dbReference type="InterPro" id="IPR032808">
    <property type="entry name" value="DoxX"/>
</dbReference>
<evidence type="ECO:0000256" key="2">
    <source>
        <dbReference type="ARBA" id="ARBA00006679"/>
    </source>
</evidence>
<feature type="transmembrane region" description="Helical" evidence="7">
    <location>
        <begin position="84"/>
        <end position="102"/>
    </location>
</feature>
<evidence type="ECO:0000313" key="9">
    <source>
        <dbReference type="Proteomes" id="UP000034235"/>
    </source>
</evidence>
<keyword evidence="4 7" id="KW-0812">Transmembrane</keyword>
<dbReference type="GO" id="GO:0005886">
    <property type="term" value="C:plasma membrane"/>
    <property type="evidence" value="ECO:0007669"/>
    <property type="project" value="UniProtKB-SubCell"/>
</dbReference>
<dbReference type="PANTHER" id="PTHR33452">
    <property type="entry name" value="OXIDOREDUCTASE CATD-RELATED"/>
    <property type="match status" value="1"/>
</dbReference>
<feature type="transmembrane region" description="Helical" evidence="7">
    <location>
        <begin position="58"/>
        <end position="78"/>
    </location>
</feature>
<comment type="similarity">
    <text evidence="2">Belongs to the DoxX family.</text>
</comment>
<dbReference type="Pfam" id="PF07681">
    <property type="entry name" value="DoxX"/>
    <property type="match status" value="1"/>
</dbReference>
<dbReference type="Proteomes" id="UP000034235">
    <property type="component" value="Unassembled WGS sequence"/>
</dbReference>
<sequence length="135" mass="15190">MSNVIENIFNITTIIDPGWIFLLVRIVLGSVMVYYGYPKIKDLIKNAQGFEKMGLKPGKLWGTIIAIVEYFGGLAVLIGIFPQIAAALFGFEMILGAVYKFKNGKPFSDYSYDLQLFTLSLVLIWFGPGIFFLEF</sequence>
<proteinExistence type="inferred from homology"/>
<keyword evidence="5 7" id="KW-1133">Transmembrane helix</keyword>
<organism evidence="8 9">
    <name type="scientific">Candidatus Daviesbacteria bacterium GW2011_GWA2_38_24</name>
    <dbReference type="NCBI Taxonomy" id="1618422"/>
    <lineage>
        <taxon>Bacteria</taxon>
        <taxon>Candidatus Daviesiibacteriota</taxon>
    </lineage>
</organism>
<dbReference type="InterPro" id="IPR051907">
    <property type="entry name" value="DoxX-like_oxidoreductase"/>
</dbReference>
<evidence type="ECO:0000256" key="3">
    <source>
        <dbReference type="ARBA" id="ARBA00022475"/>
    </source>
</evidence>
<evidence type="ECO:0000256" key="1">
    <source>
        <dbReference type="ARBA" id="ARBA00004651"/>
    </source>
</evidence>
<name>A0A0G0JUU3_9BACT</name>
<feature type="transmembrane region" description="Helical" evidence="7">
    <location>
        <begin position="19"/>
        <end position="37"/>
    </location>
</feature>
<evidence type="ECO:0000256" key="5">
    <source>
        <dbReference type="ARBA" id="ARBA00022989"/>
    </source>
</evidence>
<keyword evidence="3" id="KW-1003">Cell membrane</keyword>
<feature type="transmembrane region" description="Helical" evidence="7">
    <location>
        <begin position="114"/>
        <end position="133"/>
    </location>
</feature>
<keyword evidence="6 7" id="KW-0472">Membrane</keyword>
<dbReference type="AlphaFoldDB" id="A0A0G0JUU3"/>
<evidence type="ECO:0000256" key="4">
    <source>
        <dbReference type="ARBA" id="ARBA00022692"/>
    </source>
</evidence>
<evidence type="ECO:0000256" key="6">
    <source>
        <dbReference type="ARBA" id="ARBA00023136"/>
    </source>
</evidence>
<reference evidence="8 9" key="1">
    <citation type="journal article" date="2015" name="Nature">
        <title>rRNA introns, odd ribosomes, and small enigmatic genomes across a large radiation of phyla.</title>
        <authorList>
            <person name="Brown C.T."/>
            <person name="Hug L.A."/>
            <person name="Thomas B.C."/>
            <person name="Sharon I."/>
            <person name="Castelle C.J."/>
            <person name="Singh A."/>
            <person name="Wilkins M.J."/>
            <person name="Williams K.H."/>
            <person name="Banfield J.F."/>
        </authorList>
    </citation>
    <scope>NUCLEOTIDE SEQUENCE [LARGE SCALE GENOMIC DNA]</scope>
</reference>
<accession>A0A0G0JUU3</accession>
<comment type="subcellular location">
    <subcellularLocation>
        <location evidence="1">Cell membrane</location>
        <topology evidence="1">Multi-pass membrane protein</topology>
    </subcellularLocation>
</comment>
<gene>
    <name evidence="8" type="ORF">US86_C0003G0053</name>
</gene>